<organism evidence="1 2">
    <name type="scientific">Desertifilum tharense IPPAS B-1220</name>
    <dbReference type="NCBI Taxonomy" id="1781255"/>
    <lineage>
        <taxon>Bacteria</taxon>
        <taxon>Bacillati</taxon>
        <taxon>Cyanobacteriota</taxon>
        <taxon>Cyanophyceae</taxon>
        <taxon>Desertifilales</taxon>
        <taxon>Desertifilaceae</taxon>
        <taxon>Desertifilum</taxon>
    </lineage>
</organism>
<dbReference type="EMBL" id="CP182909">
    <property type="protein sequence ID" value="XPM65913.1"/>
    <property type="molecule type" value="Genomic_DNA"/>
</dbReference>
<evidence type="ECO:0000313" key="2">
    <source>
        <dbReference type="Proteomes" id="UP000095472"/>
    </source>
</evidence>
<sequence>MGVGGRWGGGEMGEEGELGIGSGWGKRVGEECACSVASRRAKQYSEWEKSAIVRFFMRSSLLSRYLEQ</sequence>
<keyword evidence="2" id="KW-1185">Reference proteome</keyword>
<name>A0ACD5GYI2_9CYAN</name>
<reference evidence="1 2" key="1">
    <citation type="journal article" date="2016" name="Genome Announc.">
        <title>Draft Genome Sequence of the Thermotolerant Cyanobacterium Desertifilum sp. IPPAS B-1220.</title>
        <authorList>
            <person name="Mironov K.S."/>
            <person name="Sinetova M.A."/>
            <person name="Bolatkhan K."/>
            <person name="Zayadan B.K."/>
            <person name="Ustinova V.V."/>
            <person name="Kupriyanova E.V."/>
            <person name="Skrypnik A.N."/>
            <person name="Gogoleva N.E."/>
            <person name="Gogolev Y.V."/>
            <person name="Los D.A."/>
        </authorList>
    </citation>
    <scope>NUCLEOTIDE SEQUENCE [LARGE SCALE GENOMIC DNA]</scope>
    <source>
        <strain evidence="1 2">IPPAS B-1220</strain>
    </source>
</reference>
<gene>
    <name evidence="1" type="ORF">BH720_010650</name>
</gene>
<accession>A0ACD5GYI2</accession>
<protein>
    <submittedName>
        <fullName evidence="1">Uncharacterized protein</fullName>
    </submittedName>
</protein>
<evidence type="ECO:0000313" key="1">
    <source>
        <dbReference type="EMBL" id="XPM65913.1"/>
    </source>
</evidence>
<dbReference type="Proteomes" id="UP000095472">
    <property type="component" value="Chromosome"/>
</dbReference>
<proteinExistence type="predicted"/>